<dbReference type="EMBL" id="BJYD01000006">
    <property type="protein sequence ID" value="GEN52639.1"/>
    <property type="molecule type" value="Genomic_DNA"/>
</dbReference>
<evidence type="ECO:0000256" key="1">
    <source>
        <dbReference type="ARBA" id="ARBA00011051"/>
    </source>
</evidence>
<evidence type="ECO:0000256" key="3">
    <source>
        <dbReference type="ARBA" id="ARBA00023251"/>
    </source>
</evidence>
<dbReference type="GO" id="GO:0046677">
    <property type="term" value="P:response to antibiotic"/>
    <property type="evidence" value="ECO:0007669"/>
    <property type="project" value="UniProtKB-KW"/>
</dbReference>
<dbReference type="InterPro" id="IPR037523">
    <property type="entry name" value="VOC_core"/>
</dbReference>
<reference evidence="5 6" key="1">
    <citation type="submission" date="2019-07" db="EMBL/GenBank/DDBJ databases">
        <title>Whole genome shotgun sequence of Halobacillus faecis NBRC 103569.</title>
        <authorList>
            <person name="Hosoyama A."/>
            <person name="Uohara A."/>
            <person name="Ohji S."/>
            <person name="Ichikawa N."/>
        </authorList>
    </citation>
    <scope>NUCLEOTIDE SEQUENCE [LARGE SCALE GENOMIC DNA]</scope>
    <source>
        <strain evidence="5 6">NBRC 103569</strain>
    </source>
</reference>
<dbReference type="InterPro" id="IPR029068">
    <property type="entry name" value="Glyas_Bleomycin-R_OHBP_Dase"/>
</dbReference>
<evidence type="ECO:0000313" key="5">
    <source>
        <dbReference type="EMBL" id="GEN52639.1"/>
    </source>
</evidence>
<dbReference type="OrthoDB" id="9803104at2"/>
<dbReference type="SUPFAM" id="SSF54593">
    <property type="entry name" value="Glyoxalase/Bleomycin resistance protein/Dihydroxybiphenyl dioxygenase"/>
    <property type="match status" value="1"/>
</dbReference>
<accession>A0A511WNC1</accession>
<evidence type="ECO:0000313" key="6">
    <source>
        <dbReference type="Proteomes" id="UP000321886"/>
    </source>
</evidence>
<name>A0A511WNC1_9BACI</name>
<keyword evidence="3" id="KW-0046">Antibiotic resistance</keyword>
<protein>
    <recommendedName>
        <fullName evidence="2">Bleomycin resistance protein</fullName>
    </recommendedName>
</protein>
<dbReference type="RefSeq" id="WP_146813614.1">
    <property type="nucleotide sequence ID" value="NZ_BJYD01000006.1"/>
</dbReference>
<feature type="domain" description="VOC" evidence="4">
    <location>
        <begin position="1"/>
        <end position="115"/>
    </location>
</feature>
<dbReference type="Pfam" id="PF19581">
    <property type="entry name" value="Glyoxalase_7"/>
    <property type="match status" value="1"/>
</dbReference>
<organism evidence="5 6">
    <name type="scientific">Halobacillus faecis</name>
    <dbReference type="NCBI Taxonomy" id="360184"/>
    <lineage>
        <taxon>Bacteria</taxon>
        <taxon>Bacillati</taxon>
        <taxon>Bacillota</taxon>
        <taxon>Bacilli</taxon>
        <taxon>Bacillales</taxon>
        <taxon>Bacillaceae</taxon>
        <taxon>Halobacillus</taxon>
    </lineage>
</organism>
<dbReference type="InterPro" id="IPR000335">
    <property type="entry name" value="Bleomycin-R"/>
</dbReference>
<dbReference type="AlphaFoldDB" id="A0A511WNC1"/>
<evidence type="ECO:0000256" key="2">
    <source>
        <dbReference type="ARBA" id="ARBA00021572"/>
    </source>
</evidence>
<keyword evidence="6" id="KW-1185">Reference proteome</keyword>
<gene>
    <name evidence="5" type="ORF">HFA01_09010</name>
</gene>
<dbReference type="PROSITE" id="PS51819">
    <property type="entry name" value="VOC"/>
    <property type="match status" value="1"/>
</dbReference>
<dbReference type="Proteomes" id="UP000321886">
    <property type="component" value="Unassembled WGS sequence"/>
</dbReference>
<comment type="caution">
    <text evidence="5">The sequence shown here is derived from an EMBL/GenBank/DDBJ whole genome shotgun (WGS) entry which is preliminary data.</text>
</comment>
<sequence length="117" mass="13641">MQKVIPTLKISSEEKSQAFYIDALGFRVDWEHRFEPGYPVFMQISKGDYLLYLTGHEGDCQPGGLVHFLVDDVDHFYQTLPQEKLEVNPPYEMIEGIRMLRISDPDGNELRFMNTKK</sequence>
<comment type="similarity">
    <text evidence="1">Belongs to the bleomycin resistance protein family.</text>
</comment>
<proteinExistence type="inferred from homology"/>
<dbReference type="Gene3D" id="3.10.180.10">
    <property type="entry name" value="2,3-Dihydroxybiphenyl 1,2-Dioxygenase, domain 1"/>
    <property type="match status" value="1"/>
</dbReference>
<evidence type="ECO:0000259" key="4">
    <source>
        <dbReference type="PROSITE" id="PS51819"/>
    </source>
</evidence>